<organism evidence="5 6">
    <name type="scientific">Dillenia turbinata</name>
    <dbReference type="NCBI Taxonomy" id="194707"/>
    <lineage>
        <taxon>Eukaryota</taxon>
        <taxon>Viridiplantae</taxon>
        <taxon>Streptophyta</taxon>
        <taxon>Embryophyta</taxon>
        <taxon>Tracheophyta</taxon>
        <taxon>Spermatophyta</taxon>
        <taxon>Magnoliopsida</taxon>
        <taxon>eudicotyledons</taxon>
        <taxon>Gunneridae</taxon>
        <taxon>Pentapetalae</taxon>
        <taxon>Dilleniales</taxon>
        <taxon>Dilleniaceae</taxon>
        <taxon>Dillenia</taxon>
    </lineage>
</organism>
<proteinExistence type="predicted"/>
<dbReference type="EMBL" id="JBAMMX010000008">
    <property type="protein sequence ID" value="KAK6934741.1"/>
    <property type="molecule type" value="Genomic_DNA"/>
</dbReference>
<feature type="compositionally biased region" description="Basic and acidic residues" evidence="3">
    <location>
        <begin position="16"/>
        <end position="25"/>
    </location>
</feature>
<dbReference type="Pfam" id="PF16205">
    <property type="entry name" value="Ribosomal_S17_N"/>
    <property type="match status" value="1"/>
</dbReference>
<keyword evidence="2" id="KW-0687">Ribonucleoprotein</keyword>
<name>A0AAN8ZE44_9MAGN</name>
<dbReference type="PANTHER" id="PTHR10744:SF9">
    <property type="entry name" value="40S RIBOSOMAL PROTEIN S11-RELATED"/>
    <property type="match status" value="1"/>
</dbReference>
<evidence type="ECO:0000313" key="6">
    <source>
        <dbReference type="Proteomes" id="UP001370490"/>
    </source>
</evidence>
<evidence type="ECO:0000256" key="1">
    <source>
        <dbReference type="ARBA" id="ARBA00022980"/>
    </source>
</evidence>
<dbReference type="InterPro" id="IPR000266">
    <property type="entry name" value="Ribosomal_uS17"/>
</dbReference>
<dbReference type="GO" id="GO:0006412">
    <property type="term" value="P:translation"/>
    <property type="evidence" value="ECO:0007669"/>
    <property type="project" value="InterPro"/>
</dbReference>
<dbReference type="Gene3D" id="2.40.50.1000">
    <property type="match status" value="1"/>
</dbReference>
<dbReference type="GO" id="GO:0003735">
    <property type="term" value="F:structural constituent of ribosome"/>
    <property type="evidence" value="ECO:0007669"/>
    <property type="project" value="InterPro"/>
</dbReference>
<evidence type="ECO:0000313" key="5">
    <source>
        <dbReference type="EMBL" id="KAK6934741.1"/>
    </source>
</evidence>
<gene>
    <name evidence="5" type="ORF">RJ641_034896</name>
</gene>
<comment type="caution">
    <text evidence="5">The sequence shown here is derived from an EMBL/GenBank/DDBJ whole genome shotgun (WGS) entry which is preliminary data.</text>
</comment>
<keyword evidence="1 5" id="KW-0689">Ribosomal protein</keyword>
<keyword evidence="6" id="KW-1185">Reference proteome</keyword>
<protein>
    <submittedName>
        <fullName evidence="5">40S ribosomal protein S11, N-terminal</fullName>
    </submittedName>
</protein>
<evidence type="ECO:0000256" key="3">
    <source>
        <dbReference type="SAM" id="MobiDB-lite"/>
    </source>
</evidence>
<dbReference type="GO" id="GO:0022627">
    <property type="term" value="C:cytosolic small ribosomal subunit"/>
    <property type="evidence" value="ECO:0007669"/>
    <property type="project" value="TreeGrafter"/>
</dbReference>
<accession>A0AAN8ZE44</accession>
<feature type="region of interest" description="Disordered" evidence="3">
    <location>
        <begin position="1"/>
        <end position="25"/>
    </location>
</feature>
<dbReference type="PANTHER" id="PTHR10744">
    <property type="entry name" value="40S RIBOSOMAL PROTEIN S11 FAMILY MEMBER"/>
    <property type="match status" value="1"/>
</dbReference>
<feature type="domain" description="Small ribosomal subunit protein uS17 N-terminal" evidence="4">
    <location>
        <begin position="4"/>
        <end position="63"/>
    </location>
</feature>
<dbReference type="InterPro" id="IPR032440">
    <property type="entry name" value="Ribosomal_uS17_N"/>
</dbReference>
<sequence length="99" mass="11018">MAEQTEKAFLKQPKGKGRDPKTKSIDSGRALNWAFKTPLEAIEGTCIDKKCPFGTVSIRGRILAATCLSAKMTRTLIVHLHNVKKKKKIPKRDGRDDPT</sequence>
<dbReference type="AlphaFoldDB" id="A0AAN8ZE44"/>
<evidence type="ECO:0000256" key="2">
    <source>
        <dbReference type="ARBA" id="ARBA00023274"/>
    </source>
</evidence>
<evidence type="ECO:0000259" key="4">
    <source>
        <dbReference type="Pfam" id="PF16205"/>
    </source>
</evidence>
<dbReference type="Proteomes" id="UP001370490">
    <property type="component" value="Unassembled WGS sequence"/>
</dbReference>
<reference evidence="5 6" key="1">
    <citation type="submission" date="2023-12" db="EMBL/GenBank/DDBJ databases">
        <title>A high-quality genome assembly for Dillenia turbinata (Dilleniales).</title>
        <authorList>
            <person name="Chanderbali A."/>
        </authorList>
    </citation>
    <scope>NUCLEOTIDE SEQUENCE [LARGE SCALE GENOMIC DNA]</scope>
    <source>
        <strain evidence="5">LSX21</strain>
        <tissue evidence="5">Leaf</tissue>
    </source>
</reference>